<sequence>MQEPALHTMDHLHRLLSATTTHITSLHLSTTLSIVASLLAFFILPIIFRRRNWRNSPPGPIGWPVLGYLPYLTNRLHEDLHKLSSTYGPLFSLKMGQKPAIVISSPEVAKELLKHKDTTFSSRTITEAVRCITYDATSLVFVPYGARWRLLRKILTTELFSSRSIELLQPARKLQVHGLLKKLYSSWQTNTPINIADSTFIVSANLISNLVCSKNLFDNTKKEGRELKEMVWEILEVVGAPNLADLIPSLKVLDPQGLKRRVWKVVKRFDDFFEKLIDERLEEKNKGVDINENGRKDMLDVFLDYRSEKKNDDELKEFSRVDIKGMLSDMFVAGTDTSSSTVEWGMTEILRRPDVYKKVMAELDQVVGKDRFVEETDIPKLTYFQAAVKEVFRLHPGVPLLIPRRTNEACEVYGYHVPKHAIVFVNVWGMARDPNVWPDPYEFRPERFLGSEVDVKGLDFELLPFGTGRRSCVGMPLGHRMVHYSLASLIHAFEWNFSAEIMGDMTEKVGITLQKAKSLVGVPKPRLPESIYQCK</sequence>
<dbReference type="EMBL" id="CM056819">
    <property type="protein sequence ID" value="KAJ8625585.1"/>
    <property type="molecule type" value="Genomic_DNA"/>
</dbReference>
<protein>
    <submittedName>
        <fullName evidence="1">Uncharacterized protein</fullName>
    </submittedName>
</protein>
<comment type="caution">
    <text evidence="1">The sequence shown here is derived from an EMBL/GenBank/DDBJ whole genome shotgun (WGS) entry which is preliminary data.</text>
</comment>
<evidence type="ECO:0000313" key="2">
    <source>
        <dbReference type="Proteomes" id="UP001234297"/>
    </source>
</evidence>
<reference evidence="1 2" key="1">
    <citation type="journal article" date="2022" name="Hortic Res">
        <title>A haplotype resolved chromosomal level avocado genome allows analysis of novel avocado genes.</title>
        <authorList>
            <person name="Nath O."/>
            <person name="Fletcher S.J."/>
            <person name="Hayward A."/>
            <person name="Shaw L.M."/>
            <person name="Masouleh A.K."/>
            <person name="Furtado A."/>
            <person name="Henry R.J."/>
            <person name="Mitter N."/>
        </authorList>
    </citation>
    <scope>NUCLEOTIDE SEQUENCE [LARGE SCALE GENOMIC DNA]</scope>
    <source>
        <strain evidence="2">cv. Hass</strain>
    </source>
</reference>
<gene>
    <name evidence="1" type="ORF">MRB53_034115</name>
</gene>
<keyword evidence="2" id="KW-1185">Reference proteome</keyword>
<name>A0ACC2KWY1_PERAE</name>
<evidence type="ECO:0000313" key="1">
    <source>
        <dbReference type="EMBL" id="KAJ8625585.1"/>
    </source>
</evidence>
<organism evidence="1 2">
    <name type="scientific">Persea americana</name>
    <name type="common">Avocado</name>
    <dbReference type="NCBI Taxonomy" id="3435"/>
    <lineage>
        <taxon>Eukaryota</taxon>
        <taxon>Viridiplantae</taxon>
        <taxon>Streptophyta</taxon>
        <taxon>Embryophyta</taxon>
        <taxon>Tracheophyta</taxon>
        <taxon>Spermatophyta</taxon>
        <taxon>Magnoliopsida</taxon>
        <taxon>Magnoliidae</taxon>
        <taxon>Laurales</taxon>
        <taxon>Lauraceae</taxon>
        <taxon>Persea</taxon>
    </lineage>
</organism>
<accession>A0ACC2KWY1</accession>
<dbReference type="Proteomes" id="UP001234297">
    <property type="component" value="Chromosome 11"/>
</dbReference>
<proteinExistence type="predicted"/>